<accession>A0ABT1ZDV9</accession>
<dbReference type="Gene3D" id="1.25.40.340">
    <property type="match status" value="1"/>
</dbReference>
<dbReference type="RefSeq" id="WP_258798420.1">
    <property type="nucleotide sequence ID" value="NZ_JANTHX010000005.1"/>
</dbReference>
<feature type="domain" description="DhaL" evidence="2">
    <location>
        <begin position="1"/>
        <end position="46"/>
    </location>
</feature>
<evidence type="ECO:0000313" key="3">
    <source>
        <dbReference type="EMBL" id="MCS0498871.1"/>
    </source>
</evidence>
<keyword evidence="4" id="KW-1185">Reference proteome</keyword>
<protein>
    <submittedName>
        <fullName evidence="3">DAK2 domain-containing protein</fullName>
    </submittedName>
</protein>
<feature type="non-terminal residue" evidence="3">
    <location>
        <position position="1"/>
    </location>
</feature>
<gene>
    <name evidence="3" type="ORF">NUH29_04820</name>
</gene>
<dbReference type="Pfam" id="PF02734">
    <property type="entry name" value="Dak2"/>
    <property type="match status" value="1"/>
</dbReference>
<name>A0ABT1ZDV9_9MICO</name>
<reference evidence="3 4" key="1">
    <citation type="submission" date="2022-08" db="EMBL/GenBank/DDBJ databases">
        <authorList>
            <person name="Li F."/>
        </authorList>
    </citation>
    <scope>NUCLEOTIDE SEQUENCE [LARGE SCALE GENOMIC DNA]</scope>
    <source>
        <strain evidence="3 4">10F1B-8-1</strain>
    </source>
</reference>
<dbReference type="InterPro" id="IPR036117">
    <property type="entry name" value="DhaL_dom_sf"/>
</dbReference>
<comment type="caution">
    <text evidence="3">The sequence shown here is derived from an EMBL/GenBank/DDBJ whole genome shotgun (WGS) entry which is preliminary data.</text>
</comment>
<dbReference type="Proteomes" id="UP001205337">
    <property type="component" value="Unassembled WGS sequence"/>
</dbReference>
<feature type="compositionally biased region" description="Low complexity" evidence="1">
    <location>
        <begin position="1"/>
        <end position="11"/>
    </location>
</feature>
<dbReference type="InterPro" id="IPR004007">
    <property type="entry name" value="DhaL_dom"/>
</dbReference>
<evidence type="ECO:0000256" key="1">
    <source>
        <dbReference type="SAM" id="MobiDB-lite"/>
    </source>
</evidence>
<evidence type="ECO:0000259" key="2">
    <source>
        <dbReference type="PROSITE" id="PS51480"/>
    </source>
</evidence>
<dbReference type="PROSITE" id="PS51480">
    <property type="entry name" value="DHAL"/>
    <property type="match status" value="1"/>
</dbReference>
<proteinExistence type="predicted"/>
<organism evidence="3 4">
    <name type="scientific">Protaetiibacter mangrovi</name>
    <dbReference type="NCBI Taxonomy" id="2970926"/>
    <lineage>
        <taxon>Bacteria</taxon>
        <taxon>Bacillati</taxon>
        <taxon>Actinomycetota</taxon>
        <taxon>Actinomycetes</taxon>
        <taxon>Micrococcales</taxon>
        <taxon>Microbacteriaceae</taxon>
        <taxon>Protaetiibacter</taxon>
    </lineage>
</organism>
<sequence>AATEAAAATAELLPRMGRARPHAERSLGTPDAGAHSFGLVVTAAAAALSRKDTVR</sequence>
<dbReference type="EMBL" id="JANTHX010000005">
    <property type="protein sequence ID" value="MCS0498871.1"/>
    <property type="molecule type" value="Genomic_DNA"/>
</dbReference>
<dbReference type="SUPFAM" id="SSF101473">
    <property type="entry name" value="DhaL-like"/>
    <property type="match status" value="1"/>
</dbReference>
<evidence type="ECO:0000313" key="4">
    <source>
        <dbReference type="Proteomes" id="UP001205337"/>
    </source>
</evidence>
<feature type="region of interest" description="Disordered" evidence="1">
    <location>
        <begin position="1"/>
        <end position="33"/>
    </location>
</feature>